<accession>A0ABT8BVZ4</accession>
<dbReference type="InterPro" id="IPR018062">
    <property type="entry name" value="HTH_AraC-typ_CS"/>
</dbReference>
<evidence type="ECO:0000259" key="6">
    <source>
        <dbReference type="PROSITE" id="PS01124"/>
    </source>
</evidence>
<dbReference type="InterPro" id="IPR018060">
    <property type="entry name" value="HTH_AraC"/>
</dbReference>
<dbReference type="SUPFAM" id="SSF52540">
    <property type="entry name" value="P-loop containing nucleoside triphosphate hydrolases"/>
    <property type="match status" value="1"/>
</dbReference>
<evidence type="ECO:0000313" key="9">
    <source>
        <dbReference type="Proteomes" id="UP001238540"/>
    </source>
</evidence>
<dbReference type="PANTHER" id="PTHR43280:SF27">
    <property type="entry name" value="TRANSCRIPTIONAL REGULATOR MTLR"/>
    <property type="match status" value="1"/>
</dbReference>
<feature type="domain" description="Sigma-54 factor interaction" evidence="7">
    <location>
        <begin position="59"/>
        <end position="264"/>
    </location>
</feature>
<evidence type="ECO:0000313" key="8">
    <source>
        <dbReference type="EMBL" id="MDN3610566.1"/>
    </source>
</evidence>
<feature type="domain" description="HTH araC/xylS-type" evidence="6">
    <location>
        <begin position="310"/>
        <end position="409"/>
    </location>
</feature>
<dbReference type="RefSeq" id="WP_290312103.1">
    <property type="nucleotide sequence ID" value="NZ_JAUFQC010000001.1"/>
</dbReference>
<dbReference type="Pfam" id="PF12833">
    <property type="entry name" value="HTH_18"/>
    <property type="match status" value="1"/>
</dbReference>
<dbReference type="Pfam" id="PF25601">
    <property type="entry name" value="AAA_lid_14"/>
    <property type="match status" value="1"/>
</dbReference>
<dbReference type="InterPro" id="IPR027417">
    <property type="entry name" value="P-loop_NTPase"/>
</dbReference>
<dbReference type="PROSITE" id="PS00041">
    <property type="entry name" value="HTH_ARAC_FAMILY_1"/>
    <property type="match status" value="1"/>
</dbReference>
<keyword evidence="9" id="KW-1185">Reference proteome</keyword>
<dbReference type="SUPFAM" id="SSF46689">
    <property type="entry name" value="Homeodomain-like"/>
    <property type="match status" value="1"/>
</dbReference>
<keyword evidence="1" id="KW-0547">Nucleotide-binding</keyword>
<gene>
    <name evidence="8" type="ORF">QWZ16_12715</name>
</gene>
<dbReference type="PANTHER" id="PTHR43280">
    <property type="entry name" value="ARAC-FAMILY TRANSCRIPTIONAL REGULATOR"/>
    <property type="match status" value="1"/>
</dbReference>
<comment type="caution">
    <text evidence="8">The sequence shown here is derived from an EMBL/GenBank/DDBJ whole genome shotgun (WGS) entry which is preliminary data.</text>
</comment>
<keyword evidence="3" id="KW-0805">Transcription regulation</keyword>
<evidence type="ECO:0000259" key="7">
    <source>
        <dbReference type="PROSITE" id="PS50045"/>
    </source>
</evidence>
<keyword evidence="5" id="KW-0804">Transcription</keyword>
<dbReference type="SMART" id="SM00342">
    <property type="entry name" value="HTH_ARAC"/>
    <property type="match status" value="1"/>
</dbReference>
<sequence length="420" mass="47772">MHEAAKIVAVTDLNNHLRNSIKVLLHRQADITMNKFKIIAQNNGKSHNQSITLTPPLLPLGNSDSMQKIKRQLIYAPQVNLPILINGEVGTEKQAIARYIHHKRMAPKGNFTCLPFNAQSMEGFQWNLDTSIERSENGTLFLSEIDTLGEQHKDYLSFVLTNQDIYRQLTTINAQLIISCNQSPNEIQPLISQIIDNCTPHLELKIPSLRKRKEDILAYVEYFVQQYKGPHSPTLSAQAQELLFSYAWPGNVSELQSVMMLLISSHKTHITAPDVLALNIIKPTSGNRDLIECLLEKDIQQYCNTHPAVYKCLDFISHNYLDEISLQDVANASFASSSHLSFLIRRHVNMTFKSILVQLRLRYAKDLIAQQPMAKITDVCLQSGFGDLSHFEKMFKRYVGSTPRQFRAEQRDACKNLLSN</sequence>
<dbReference type="EMBL" id="JAUFQC010000001">
    <property type="protein sequence ID" value="MDN3610566.1"/>
    <property type="molecule type" value="Genomic_DNA"/>
</dbReference>
<evidence type="ECO:0000256" key="2">
    <source>
        <dbReference type="ARBA" id="ARBA00022840"/>
    </source>
</evidence>
<dbReference type="Gene3D" id="3.40.50.300">
    <property type="entry name" value="P-loop containing nucleotide triphosphate hydrolases"/>
    <property type="match status" value="1"/>
</dbReference>
<organism evidence="8 9">
    <name type="scientific">Vibrio ostreicida</name>
    <dbReference type="NCBI Taxonomy" id="526588"/>
    <lineage>
        <taxon>Bacteria</taxon>
        <taxon>Pseudomonadati</taxon>
        <taxon>Pseudomonadota</taxon>
        <taxon>Gammaproteobacteria</taxon>
        <taxon>Vibrionales</taxon>
        <taxon>Vibrionaceae</taxon>
        <taxon>Vibrio</taxon>
    </lineage>
</organism>
<dbReference type="Pfam" id="PF14532">
    <property type="entry name" value="Sigma54_activ_2"/>
    <property type="match status" value="1"/>
</dbReference>
<dbReference type="InterPro" id="IPR009057">
    <property type="entry name" value="Homeodomain-like_sf"/>
</dbReference>
<name>A0ABT8BVZ4_9VIBR</name>
<dbReference type="Gene3D" id="1.10.10.60">
    <property type="entry name" value="Homeodomain-like"/>
    <property type="match status" value="2"/>
</dbReference>
<dbReference type="PROSITE" id="PS01124">
    <property type="entry name" value="HTH_ARAC_FAMILY_2"/>
    <property type="match status" value="1"/>
</dbReference>
<keyword evidence="4" id="KW-0238">DNA-binding</keyword>
<proteinExistence type="predicted"/>
<keyword evidence="2" id="KW-0067">ATP-binding</keyword>
<reference evidence="9" key="1">
    <citation type="journal article" date="2019" name="Int. J. Syst. Evol. Microbiol.">
        <title>The Global Catalogue of Microorganisms (GCM) 10K type strain sequencing project: providing services to taxonomists for standard genome sequencing and annotation.</title>
        <authorList>
            <consortium name="The Broad Institute Genomics Platform"/>
            <consortium name="The Broad Institute Genome Sequencing Center for Infectious Disease"/>
            <person name="Wu L."/>
            <person name="Ma J."/>
        </authorList>
    </citation>
    <scope>NUCLEOTIDE SEQUENCE [LARGE SCALE GENOMIC DNA]</scope>
    <source>
        <strain evidence="9">CECT 7398</strain>
    </source>
</reference>
<dbReference type="Proteomes" id="UP001238540">
    <property type="component" value="Unassembled WGS sequence"/>
</dbReference>
<evidence type="ECO:0000256" key="5">
    <source>
        <dbReference type="ARBA" id="ARBA00023163"/>
    </source>
</evidence>
<dbReference type="Gene3D" id="1.10.8.60">
    <property type="match status" value="1"/>
</dbReference>
<evidence type="ECO:0000256" key="1">
    <source>
        <dbReference type="ARBA" id="ARBA00022741"/>
    </source>
</evidence>
<dbReference type="InterPro" id="IPR002078">
    <property type="entry name" value="Sigma_54_int"/>
</dbReference>
<dbReference type="InterPro" id="IPR020449">
    <property type="entry name" value="Tscrpt_reg_AraC-type_HTH"/>
</dbReference>
<protein>
    <submittedName>
        <fullName evidence="8">Helix-turn-helix domain-containing protein</fullName>
    </submittedName>
</protein>
<evidence type="ECO:0000256" key="3">
    <source>
        <dbReference type="ARBA" id="ARBA00023015"/>
    </source>
</evidence>
<dbReference type="PRINTS" id="PR00032">
    <property type="entry name" value="HTHARAC"/>
</dbReference>
<dbReference type="PROSITE" id="PS50045">
    <property type="entry name" value="SIGMA54_INTERACT_4"/>
    <property type="match status" value="1"/>
</dbReference>
<dbReference type="InterPro" id="IPR058031">
    <property type="entry name" value="AAA_lid_NorR"/>
</dbReference>
<evidence type="ECO:0000256" key="4">
    <source>
        <dbReference type="ARBA" id="ARBA00023125"/>
    </source>
</evidence>